<gene>
    <name evidence="1" type="ORF">FRD01_23545</name>
</gene>
<name>A0A5B8Y1A8_9DELT</name>
<evidence type="ECO:0000313" key="1">
    <source>
        <dbReference type="EMBL" id="QED30153.1"/>
    </source>
</evidence>
<dbReference type="EMBL" id="CP042467">
    <property type="protein sequence ID" value="QED30153.1"/>
    <property type="molecule type" value="Genomic_DNA"/>
</dbReference>
<organism evidence="1 2">
    <name type="scientific">Microvenator marinus</name>
    <dbReference type="NCBI Taxonomy" id="2600177"/>
    <lineage>
        <taxon>Bacteria</taxon>
        <taxon>Deltaproteobacteria</taxon>
        <taxon>Bradymonadales</taxon>
        <taxon>Microvenatoraceae</taxon>
        <taxon>Microvenator</taxon>
    </lineage>
</organism>
<dbReference type="OrthoDB" id="5380228at2"/>
<dbReference type="Proteomes" id="UP000321595">
    <property type="component" value="Chromosome"/>
</dbReference>
<evidence type="ECO:0000313" key="2">
    <source>
        <dbReference type="Proteomes" id="UP000321595"/>
    </source>
</evidence>
<reference evidence="1 2" key="1">
    <citation type="submission" date="2019-08" db="EMBL/GenBank/DDBJ databases">
        <authorList>
            <person name="Liang Q."/>
        </authorList>
    </citation>
    <scope>NUCLEOTIDE SEQUENCE [LARGE SCALE GENOMIC DNA]</scope>
    <source>
        <strain evidence="1 2">V1718</strain>
    </source>
</reference>
<dbReference type="KEGG" id="bbae:FRD01_23545"/>
<dbReference type="RefSeq" id="WP_146963590.1">
    <property type="nucleotide sequence ID" value="NZ_CP042467.1"/>
</dbReference>
<protein>
    <submittedName>
        <fullName evidence="1">Uncharacterized protein</fullName>
    </submittedName>
</protein>
<dbReference type="AlphaFoldDB" id="A0A5B8Y1A8"/>
<keyword evidence="2" id="KW-1185">Reference proteome</keyword>
<proteinExistence type="predicted"/>
<sequence length="313" mass="36240">MTEYKRKYDRVFNSISRLDLQKGALGLEELGIEDLFASEPELWLGFYTKEGLETAFKKYGFIEDFKEQGFEEVDFELIFNDSEEHMLRFWGKKPECPDVPLIELVVRRGHIKPSGALAARLKREFLNVLDVEWLQMQNPLAHFDASRPPLPGQNFPGLGLGKQVMELLRQACKRLQLDGLVTTPSYFHNALFYSEEFYFFDPEVQGLFLALCRDILPQSRNVGFASWALNWKMVAQMNPDGEPEPFAWFHESQVCPVSNELEKYFKSELYARDSLQALSTHQFKVLVTNLRETLENKGLAPFDHTKLGWVTQP</sequence>
<accession>A0A5B8Y1A8</accession>